<dbReference type="EMBL" id="VJZA01000004">
    <property type="protein sequence ID" value="TVT24956.1"/>
    <property type="molecule type" value="Genomic_DNA"/>
</dbReference>
<dbReference type="Gene3D" id="3.40.50.10540">
    <property type="entry name" value="Crotonobetainyl-coa:carnitine coa-transferase, domain 1"/>
    <property type="match status" value="1"/>
</dbReference>
<reference evidence="3 4" key="1">
    <citation type="submission" date="2019-07" db="EMBL/GenBank/DDBJ databases">
        <title>New species of Amycolatopsis and Streptomyces.</title>
        <authorList>
            <person name="Duangmal K."/>
            <person name="Teo W.F.A."/>
            <person name="Lipun K."/>
        </authorList>
    </citation>
    <scope>NUCLEOTIDE SEQUENCE [LARGE SCALE GENOMIC DNA]</scope>
    <source>
        <strain evidence="3 4">JCM 30562</strain>
    </source>
</reference>
<sequence>MPSDDTALGSLRVLDFSRVLAGPFATMMLADLGATVLKVERPGAGDDTRSWGPPYDPAGEATYFQSVNRNKTSVALDLGTADGVAAARAAALEADVVVENFRPGVMDRLGLGAAQLRAANPRLVYCSITGFGSRGGAALPGYDLLVQAVGGLMSITGDPDGEPQKAGVALIDVLSGLFATVGILAALRHREQSGSGQVVEVDLLSSLLAALVNQGSAFTAGGVVPSRLGNKHPSIAPYELLPCADRDLVLAVGNDRQFAALCEVLGDASLASREEFATNPERVRNRDLLRAALEKHLAQRPAADWVADLTVAGVPAGVVNDIAGAFELAAQLGLSPVVDLPRPDGSTVRLTRNPIGLSATPPRYETAPPPLPGRAAPQWPGRPDRS</sequence>
<keyword evidence="1 3" id="KW-0808">Transferase</keyword>
<dbReference type="InterPro" id="IPR003673">
    <property type="entry name" value="CoA-Trfase_fam_III"/>
</dbReference>
<proteinExistence type="predicted"/>
<organism evidence="3 4">
    <name type="scientific">Amycolatopsis acidiphila</name>
    <dbReference type="NCBI Taxonomy" id="715473"/>
    <lineage>
        <taxon>Bacteria</taxon>
        <taxon>Bacillati</taxon>
        <taxon>Actinomycetota</taxon>
        <taxon>Actinomycetes</taxon>
        <taxon>Pseudonocardiales</taxon>
        <taxon>Pseudonocardiaceae</taxon>
        <taxon>Amycolatopsis</taxon>
    </lineage>
</organism>
<evidence type="ECO:0000256" key="2">
    <source>
        <dbReference type="SAM" id="MobiDB-lite"/>
    </source>
</evidence>
<dbReference type="RefSeq" id="WP_144633623.1">
    <property type="nucleotide sequence ID" value="NZ_BNAX01000020.1"/>
</dbReference>
<dbReference type="Proteomes" id="UP000318578">
    <property type="component" value="Unassembled WGS sequence"/>
</dbReference>
<accession>A0A558AL16</accession>
<dbReference type="Gene3D" id="3.30.1540.10">
    <property type="entry name" value="formyl-coa transferase, domain 3"/>
    <property type="match status" value="1"/>
</dbReference>
<dbReference type="InterPro" id="IPR050483">
    <property type="entry name" value="CoA-transferase_III_domain"/>
</dbReference>
<keyword evidence="4" id="KW-1185">Reference proteome</keyword>
<evidence type="ECO:0000313" key="3">
    <source>
        <dbReference type="EMBL" id="TVT24956.1"/>
    </source>
</evidence>
<dbReference type="InterPro" id="IPR044855">
    <property type="entry name" value="CoA-Trfase_III_dom3_sf"/>
</dbReference>
<dbReference type="AlphaFoldDB" id="A0A558AL16"/>
<dbReference type="Pfam" id="PF02515">
    <property type="entry name" value="CoA_transf_3"/>
    <property type="match status" value="1"/>
</dbReference>
<dbReference type="OrthoDB" id="9797653at2"/>
<comment type="caution">
    <text evidence="3">The sequence shown here is derived from an EMBL/GenBank/DDBJ whole genome shotgun (WGS) entry which is preliminary data.</text>
</comment>
<feature type="region of interest" description="Disordered" evidence="2">
    <location>
        <begin position="351"/>
        <end position="386"/>
    </location>
</feature>
<protein>
    <submittedName>
        <fullName evidence="3">CoA transferase</fullName>
    </submittedName>
</protein>
<dbReference type="InterPro" id="IPR023606">
    <property type="entry name" value="CoA-Trfase_III_dom_1_sf"/>
</dbReference>
<dbReference type="GO" id="GO:0008410">
    <property type="term" value="F:CoA-transferase activity"/>
    <property type="evidence" value="ECO:0007669"/>
    <property type="project" value="TreeGrafter"/>
</dbReference>
<dbReference type="PANTHER" id="PTHR48207">
    <property type="entry name" value="SUCCINATE--HYDROXYMETHYLGLUTARATE COA-TRANSFERASE"/>
    <property type="match status" value="1"/>
</dbReference>
<gene>
    <name evidence="3" type="ORF">FNH06_03785</name>
</gene>
<dbReference type="PANTHER" id="PTHR48207:SF3">
    <property type="entry name" value="SUCCINATE--HYDROXYMETHYLGLUTARATE COA-TRANSFERASE"/>
    <property type="match status" value="1"/>
</dbReference>
<evidence type="ECO:0000256" key="1">
    <source>
        <dbReference type="ARBA" id="ARBA00022679"/>
    </source>
</evidence>
<evidence type="ECO:0000313" key="4">
    <source>
        <dbReference type="Proteomes" id="UP000318578"/>
    </source>
</evidence>
<name>A0A558AL16_9PSEU</name>
<dbReference type="SUPFAM" id="SSF89796">
    <property type="entry name" value="CoA-transferase family III (CaiB/BaiF)"/>
    <property type="match status" value="1"/>
</dbReference>